<accession>A0AA86TV52</accession>
<dbReference type="EMBL" id="CATOUU010000262">
    <property type="protein sequence ID" value="CAI9922768.1"/>
    <property type="molecule type" value="Genomic_DNA"/>
</dbReference>
<evidence type="ECO:0000313" key="3">
    <source>
        <dbReference type="Proteomes" id="UP001642409"/>
    </source>
</evidence>
<sequence>MAKARQNRGRWLTLGGDQWIPLRRLSQDTFFSVSIDSVSCHMFPSILAVLHISSLSIILTCVRLTTLFDVILRGSNWQDLDFRFSTKSRLSCLYYSLDDCFAVFKLCIIGVDVLSHEMRCKAALQQK</sequence>
<dbReference type="Proteomes" id="UP001642409">
    <property type="component" value="Unassembled WGS sequence"/>
</dbReference>
<dbReference type="AlphaFoldDB" id="A0AA86TV52"/>
<comment type="caution">
    <text evidence="1">The sequence shown here is derived from an EMBL/GenBank/DDBJ whole genome shotgun (WGS) entry which is preliminary data.</text>
</comment>
<reference evidence="2 3" key="2">
    <citation type="submission" date="2024-07" db="EMBL/GenBank/DDBJ databases">
        <authorList>
            <person name="Akdeniz Z."/>
        </authorList>
    </citation>
    <scope>NUCLEOTIDE SEQUENCE [LARGE SCALE GENOMIC DNA]</scope>
</reference>
<name>A0AA86TV52_9EUKA</name>
<evidence type="ECO:0000313" key="2">
    <source>
        <dbReference type="EMBL" id="CAL6115384.1"/>
    </source>
</evidence>
<keyword evidence="3" id="KW-1185">Reference proteome</keyword>
<dbReference type="EMBL" id="CAXDID020000876">
    <property type="protein sequence ID" value="CAL6115384.1"/>
    <property type="molecule type" value="Genomic_DNA"/>
</dbReference>
<organism evidence="1">
    <name type="scientific">Hexamita inflata</name>
    <dbReference type="NCBI Taxonomy" id="28002"/>
    <lineage>
        <taxon>Eukaryota</taxon>
        <taxon>Metamonada</taxon>
        <taxon>Diplomonadida</taxon>
        <taxon>Hexamitidae</taxon>
        <taxon>Hexamitinae</taxon>
        <taxon>Hexamita</taxon>
    </lineage>
</organism>
<gene>
    <name evidence="1" type="ORF">HINF_LOCUS10413</name>
    <name evidence="2" type="ORF">HINF_LOCUS78601</name>
</gene>
<reference evidence="1" key="1">
    <citation type="submission" date="2023-06" db="EMBL/GenBank/DDBJ databases">
        <authorList>
            <person name="Kurt Z."/>
        </authorList>
    </citation>
    <scope>NUCLEOTIDE SEQUENCE</scope>
</reference>
<proteinExistence type="predicted"/>
<protein>
    <submittedName>
        <fullName evidence="2">Hypothetical_protein</fullName>
    </submittedName>
</protein>
<evidence type="ECO:0000313" key="1">
    <source>
        <dbReference type="EMBL" id="CAI9922768.1"/>
    </source>
</evidence>